<dbReference type="InterPro" id="IPR036388">
    <property type="entry name" value="WH-like_DNA-bd_sf"/>
</dbReference>
<gene>
    <name evidence="1" type="ORF">FH610_036445</name>
</gene>
<dbReference type="InterPro" id="IPR036390">
    <property type="entry name" value="WH_DNA-bd_sf"/>
</dbReference>
<dbReference type="RefSeq" id="WP_139579793.1">
    <property type="nucleotide sequence ID" value="NZ_VDMA02000028.1"/>
</dbReference>
<evidence type="ECO:0000313" key="2">
    <source>
        <dbReference type="Proteomes" id="UP000313066"/>
    </source>
</evidence>
<name>A0A5N6BB30_9ACTN</name>
<sequence length="173" mass="19465">MTTADLLLHPIRLRIVQALLGERMLTTADLRAELPDVPPATLYRQVAALVEGEVLEIAAERKVRGTFERTYRLRTANAHVSAEEAAGLSAEEHRQAFMTFIASLLADFDRYLTRDDIDLGRDGVGFRQAAMYLSDEEFQDFLRDLREVLGPRLANQPAPGRTRRLLSTIVMPT</sequence>
<organism evidence="1 2">
    <name type="scientific">Microbispora catharanthi</name>
    <dbReference type="NCBI Taxonomy" id="1712871"/>
    <lineage>
        <taxon>Bacteria</taxon>
        <taxon>Bacillati</taxon>
        <taxon>Actinomycetota</taxon>
        <taxon>Actinomycetes</taxon>
        <taxon>Streptosporangiales</taxon>
        <taxon>Streptosporangiaceae</taxon>
        <taxon>Microbispora</taxon>
    </lineage>
</organism>
<dbReference type="Gene3D" id="6.10.140.2180">
    <property type="match status" value="1"/>
</dbReference>
<keyword evidence="2" id="KW-1185">Reference proteome</keyword>
<dbReference type="SUPFAM" id="SSF46785">
    <property type="entry name" value="Winged helix' DNA-binding domain"/>
    <property type="match status" value="1"/>
</dbReference>
<reference evidence="1 2" key="1">
    <citation type="submission" date="2019-10" db="EMBL/GenBank/DDBJ databases">
        <title>Nonomuraea sp. nov., isolated from Phyllanthus amarus.</title>
        <authorList>
            <person name="Klykleung N."/>
            <person name="Tanasupawat S."/>
        </authorList>
    </citation>
    <scope>NUCLEOTIDE SEQUENCE [LARGE SCALE GENOMIC DNA]</scope>
    <source>
        <strain evidence="1 2">CR1-09</strain>
    </source>
</reference>
<accession>A0A5N6BB30</accession>
<evidence type="ECO:0000313" key="1">
    <source>
        <dbReference type="EMBL" id="KAB8178267.1"/>
    </source>
</evidence>
<comment type="caution">
    <text evidence="1">The sequence shown here is derived from an EMBL/GenBank/DDBJ whole genome shotgun (WGS) entry which is preliminary data.</text>
</comment>
<dbReference type="Pfam" id="PF12840">
    <property type="entry name" value="HTH_20"/>
    <property type="match status" value="1"/>
</dbReference>
<protein>
    <submittedName>
        <fullName evidence="1">Helix-turn-helix domain-containing protein</fullName>
    </submittedName>
</protein>
<dbReference type="EMBL" id="VDMA02000028">
    <property type="protein sequence ID" value="KAB8178267.1"/>
    <property type="molecule type" value="Genomic_DNA"/>
</dbReference>
<dbReference type="Proteomes" id="UP000313066">
    <property type="component" value="Unassembled WGS sequence"/>
</dbReference>
<dbReference type="AlphaFoldDB" id="A0A5N6BB30"/>
<proteinExistence type="predicted"/>
<dbReference type="Gene3D" id="1.10.10.10">
    <property type="entry name" value="Winged helix-like DNA-binding domain superfamily/Winged helix DNA-binding domain"/>
    <property type="match status" value="1"/>
</dbReference>